<dbReference type="InterPro" id="IPR032687">
    <property type="entry name" value="AraC-type_N"/>
</dbReference>
<dbReference type="Gene3D" id="1.10.10.60">
    <property type="entry name" value="Homeodomain-like"/>
    <property type="match status" value="1"/>
</dbReference>
<organism evidence="5 6">
    <name type="scientific">Cribrihabitans marinus</name>
    <dbReference type="NCBI Taxonomy" id="1227549"/>
    <lineage>
        <taxon>Bacteria</taxon>
        <taxon>Pseudomonadati</taxon>
        <taxon>Pseudomonadota</taxon>
        <taxon>Alphaproteobacteria</taxon>
        <taxon>Rhodobacterales</taxon>
        <taxon>Paracoccaceae</taxon>
        <taxon>Cribrihabitans</taxon>
    </lineage>
</organism>
<dbReference type="SUPFAM" id="SSF46689">
    <property type="entry name" value="Homeodomain-like"/>
    <property type="match status" value="1"/>
</dbReference>
<dbReference type="EMBL" id="FNYD01000003">
    <property type="protein sequence ID" value="SEJ09111.1"/>
    <property type="molecule type" value="Genomic_DNA"/>
</dbReference>
<evidence type="ECO:0000313" key="5">
    <source>
        <dbReference type="EMBL" id="SEJ09111.1"/>
    </source>
</evidence>
<dbReference type="PROSITE" id="PS01124">
    <property type="entry name" value="HTH_ARAC_FAMILY_2"/>
    <property type="match status" value="1"/>
</dbReference>
<dbReference type="PANTHER" id="PTHR47894">
    <property type="entry name" value="HTH-TYPE TRANSCRIPTIONAL REGULATOR GADX"/>
    <property type="match status" value="1"/>
</dbReference>
<feature type="domain" description="HTH araC/xylS-type" evidence="4">
    <location>
        <begin position="240"/>
        <end position="335"/>
    </location>
</feature>
<dbReference type="InterPro" id="IPR018060">
    <property type="entry name" value="HTH_AraC"/>
</dbReference>
<proteinExistence type="predicted"/>
<dbReference type="Pfam" id="PF12833">
    <property type="entry name" value="HTH_18"/>
    <property type="match status" value="1"/>
</dbReference>
<dbReference type="InterPro" id="IPR009057">
    <property type="entry name" value="Homeodomain-like_sf"/>
</dbReference>
<dbReference type="STRING" id="1227549.SAMN05444007_103304"/>
<gene>
    <name evidence="5" type="ORF">SAMN05444007_103304</name>
</gene>
<keyword evidence="2" id="KW-0238">DNA-binding</keyword>
<accession>A0A1H6VWR7</accession>
<keyword evidence="6" id="KW-1185">Reference proteome</keyword>
<dbReference type="Proteomes" id="UP000199379">
    <property type="component" value="Unassembled WGS sequence"/>
</dbReference>
<sequence>MTQTVLPMTTATGFGPLPEILADASGAPAVGRTFRRAGLPEALIHDRRMRLPLEAMVGLFAQGAEIAGDRLLGLRVGQAMNPSAYGLWIEHAMEAGTLRSAIRRLSWGVGLHQSGSEVLLTRLRGRWIFGYRVQRFANVDPRAHIDHVVPSMLKIVRRFAGAAWRPGWVGLPYAGDPGAGALAQAIGAEVRFACPYLMIPVSSAVLDRARPVGPAAHDARPLTRSDVVAHAGVRPFHAVTAVEDCIQLELLAGRCGVETVAQRLGLSTRSLQRTLSQEGTSFSDILDRIRRVKAAELLASPDMRVGSVALALGYSDPSNFTRAYKRWTGTAPTVT</sequence>
<evidence type="ECO:0000256" key="3">
    <source>
        <dbReference type="ARBA" id="ARBA00023163"/>
    </source>
</evidence>
<dbReference type="InterPro" id="IPR018062">
    <property type="entry name" value="HTH_AraC-typ_CS"/>
</dbReference>
<reference evidence="5 6" key="1">
    <citation type="submission" date="2016-10" db="EMBL/GenBank/DDBJ databases">
        <authorList>
            <person name="de Groot N.N."/>
        </authorList>
    </citation>
    <scope>NUCLEOTIDE SEQUENCE [LARGE SCALE GENOMIC DNA]</scope>
    <source>
        <strain evidence="5 6">DSM 29340</strain>
    </source>
</reference>
<evidence type="ECO:0000256" key="1">
    <source>
        <dbReference type="ARBA" id="ARBA00023015"/>
    </source>
</evidence>
<keyword evidence="1" id="KW-0805">Transcription regulation</keyword>
<evidence type="ECO:0000256" key="2">
    <source>
        <dbReference type="ARBA" id="ARBA00023125"/>
    </source>
</evidence>
<evidence type="ECO:0000313" key="6">
    <source>
        <dbReference type="Proteomes" id="UP000199379"/>
    </source>
</evidence>
<dbReference type="PANTHER" id="PTHR47894:SF4">
    <property type="entry name" value="HTH-TYPE TRANSCRIPTIONAL REGULATOR GADX"/>
    <property type="match status" value="1"/>
</dbReference>
<dbReference type="Pfam" id="PF12625">
    <property type="entry name" value="Arabinose_bd"/>
    <property type="match status" value="1"/>
</dbReference>
<dbReference type="GO" id="GO:0005829">
    <property type="term" value="C:cytosol"/>
    <property type="evidence" value="ECO:0007669"/>
    <property type="project" value="TreeGrafter"/>
</dbReference>
<protein>
    <submittedName>
        <fullName evidence="5">Transcriptional regulator, AraC family</fullName>
    </submittedName>
</protein>
<dbReference type="PROSITE" id="PS00041">
    <property type="entry name" value="HTH_ARAC_FAMILY_1"/>
    <property type="match status" value="1"/>
</dbReference>
<dbReference type="GO" id="GO:0003700">
    <property type="term" value="F:DNA-binding transcription factor activity"/>
    <property type="evidence" value="ECO:0007669"/>
    <property type="project" value="InterPro"/>
</dbReference>
<evidence type="ECO:0000259" key="4">
    <source>
        <dbReference type="PROSITE" id="PS01124"/>
    </source>
</evidence>
<name>A0A1H6VWR7_9RHOB</name>
<dbReference type="AlphaFoldDB" id="A0A1H6VWR7"/>
<dbReference type="SMART" id="SM00342">
    <property type="entry name" value="HTH_ARAC"/>
    <property type="match status" value="1"/>
</dbReference>
<dbReference type="GO" id="GO:0000976">
    <property type="term" value="F:transcription cis-regulatory region binding"/>
    <property type="evidence" value="ECO:0007669"/>
    <property type="project" value="TreeGrafter"/>
</dbReference>
<keyword evidence="3" id="KW-0804">Transcription</keyword>